<evidence type="ECO:0000313" key="2">
    <source>
        <dbReference type="EMBL" id="GLW58910.1"/>
    </source>
</evidence>
<feature type="transmembrane region" description="Helical" evidence="1">
    <location>
        <begin position="46"/>
        <end position="68"/>
    </location>
</feature>
<feature type="transmembrane region" description="Helical" evidence="1">
    <location>
        <begin position="224"/>
        <end position="248"/>
    </location>
</feature>
<dbReference type="InterPro" id="IPR036259">
    <property type="entry name" value="MFS_trans_sf"/>
</dbReference>
<dbReference type="OrthoDB" id="4116926at2"/>
<dbReference type="RefSeq" id="WP_033254614.1">
    <property type="nucleotide sequence ID" value="NZ_BSRX01000063.1"/>
</dbReference>
<feature type="transmembrane region" description="Helical" evidence="1">
    <location>
        <begin position="308"/>
        <end position="329"/>
    </location>
</feature>
<comment type="caution">
    <text evidence="2">The sequence shown here is derived from an EMBL/GenBank/DDBJ whole genome shotgun (WGS) entry which is preliminary data.</text>
</comment>
<feature type="transmembrane region" description="Helical" evidence="1">
    <location>
        <begin position="173"/>
        <end position="203"/>
    </location>
</feature>
<feature type="transmembrane region" description="Helical" evidence="1">
    <location>
        <begin position="20"/>
        <end position="40"/>
    </location>
</feature>
<dbReference type="AlphaFoldDB" id="A0A9W6PMB6"/>
<accession>A0A9W6PMB6</accession>
<proteinExistence type="predicted"/>
<dbReference type="GO" id="GO:0022857">
    <property type="term" value="F:transmembrane transporter activity"/>
    <property type="evidence" value="ECO:0007669"/>
    <property type="project" value="InterPro"/>
</dbReference>
<keyword evidence="1" id="KW-0472">Membrane</keyword>
<name>A0A9W6PMB6_9ACTN</name>
<evidence type="ECO:0000256" key="1">
    <source>
        <dbReference type="SAM" id="Phobius"/>
    </source>
</evidence>
<dbReference type="PANTHER" id="PTHR23542">
    <property type="match status" value="1"/>
</dbReference>
<dbReference type="SUPFAM" id="SSF103473">
    <property type="entry name" value="MFS general substrate transporter"/>
    <property type="match status" value="1"/>
</dbReference>
<feature type="transmembrane region" description="Helical" evidence="1">
    <location>
        <begin position="285"/>
        <end position="302"/>
    </location>
</feature>
<sequence>MSTSYLAVLRTPGAARLVPAALLGRLSYGTLPLSLLLAVADTTGSYARAGWLTAVFSAVSVLLFPARAGLVDRHGPRRTLPPMAVGYAAALLALTAATWHPGTPYGPLLLLATAAGALAPPLGPVTRAQWSILATDPELRRRAYSLDTVAEELLYVTGPLLAGLLAATGRPALGILLSAALALTGTLALAAVATPVPAAAPAADGAAPPRSGTRHLLGRARQPLSAAAGAGAGLAAFSLLAAVFAARHGRPADVAWVEAALAAGSATGGLVLGATDWRAPAATRLTVLTAALAAALALAALAPTLPALAAVAALTGLTVAPTLTTAYLLTDELAAPAERTRAGAWVNTSFNAGSSTATALTGTLLAHLPLPVCLLLAATPPLAALAGRRPLQRPGERRARGC</sequence>
<feature type="transmembrane region" description="Helical" evidence="1">
    <location>
        <begin position="254"/>
        <end position="273"/>
    </location>
</feature>
<dbReference type="InterPro" id="IPR011701">
    <property type="entry name" value="MFS"/>
</dbReference>
<dbReference type="PANTHER" id="PTHR23542:SF1">
    <property type="entry name" value="MAJOR FACILITATOR SUPERFAMILY (MFS) PROFILE DOMAIN-CONTAINING PROTEIN"/>
    <property type="match status" value="1"/>
</dbReference>
<dbReference type="Proteomes" id="UP001165143">
    <property type="component" value="Unassembled WGS sequence"/>
</dbReference>
<evidence type="ECO:0000313" key="3">
    <source>
        <dbReference type="Proteomes" id="UP001165143"/>
    </source>
</evidence>
<dbReference type="Gene3D" id="1.20.1250.20">
    <property type="entry name" value="MFS general substrate transporter like domains"/>
    <property type="match status" value="2"/>
</dbReference>
<dbReference type="Pfam" id="PF07690">
    <property type="entry name" value="MFS_1"/>
    <property type="match status" value="1"/>
</dbReference>
<dbReference type="EMBL" id="BSRX01000063">
    <property type="protein sequence ID" value="GLW58910.1"/>
    <property type="molecule type" value="Genomic_DNA"/>
</dbReference>
<feature type="transmembrane region" description="Helical" evidence="1">
    <location>
        <begin position="80"/>
        <end position="99"/>
    </location>
</feature>
<keyword evidence="1" id="KW-1133">Transmembrane helix</keyword>
<protein>
    <submittedName>
        <fullName evidence="2">MFS transporter</fullName>
    </submittedName>
</protein>
<organism evidence="2 3">
    <name type="scientific">Kitasatospora phosalacinea</name>
    <dbReference type="NCBI Taxonomy" id="2065"/>
    <lineage>
        <taxon>Bacteria</taxon>
        <taxon>Bacillati</taxon>
        <taxon>Actinomycetota</taxon>
        <taxon>Actinomycetes</taxon>
        <taxon>Kitasatosporales</taxon>
        <taxon>Streptomycetaceae</taxon>
        <taxon>Kitasatospora</taxon>
    </lineage>
</organism>
<gene>
    <name evidence="2" type="ORF">Kpho01_69200</name>
</gene>
<keyword evidence="1" id="KW-0812">Transmembrane</keyword>
<reference evidence="2" key="1">
    <citation type="submission" date="2023-02" db="EMBL/GenBank/DDBJ databases">
        <title>Kitasatospora phosalacinea NBRC 14362.</title>
        <authorList>
            <person name="Ichikawa N."/>
            <person name="Sato H."/>
            <person name="Tonouchi N."/>
        </authorList>
    </citation>
    <scope>NUCLEOTIDE SEQUENCE</scope>
    <source>
        <strain evidence="2">NBRC 14362</strain>
    </source>
</reference>